<dbReference type="InterPro" id="IPR033130">
    <property type="entry name" value="RNase_T2_His_AS_2"/>
</dbReference>
<keyword evidence="3" id="KW-0732">Signal</keyword>
<dbReference type="Pfam" id="PF00445">
    <property type="entry name" value="Ribonuclease_T2"/>
    <property type="match status" value="1"/>
</dbReference>
<evidence type="ECO:0000313" key="5">
    <source>
        <dbReference type="Proteomes" id="UP001254257"/>
    </source>
</evidence>
<comment type="caution">
    <text evidence="4">The sequence shown here is derived from an EMBL/GenBank/DDBJ whole genome shotgun (WGS) entry which is preliminary data.</text>
</comment>
<dbReference type="InterPro" id="IPR018188">
    <property type="entry name" value="RNase_T2_His_AS_1"/>
</dbReference>
<organism evidence="4 5">
    <name type="scientific">Bosea rubneri</name>
    <dbReference type="NCBI Taxonomy" id="3075434"/>
    <lineage>
        <taxon>Bacteria</taxon>
        <taxon>Pseudomonadati</taxon>
        <taxon>Pseudomonadota</taxon>
        <taxon>Alphaproteobacteria</taxon>
        <taxon>Hyphomicrobiales</taxon>
        <taxon>Boseaceae</taxon>
        <taxon>Bosea</taxon>
    </lineage>
</organism>
<dbReference type="PANTHER" id="PTHR11240">
    <property type="entry name" value="RIBONUCLEASE T2"/>
    <property type="match status" value="1"/>
</dbReference>
<feature type="signal peptide" evidence="3">
    <location>
        <begin position="1"/>
        <end position="25"/>
    </location>
</feature>
<dbReference type="InterPro" id="IPR036430">
    <property type="entry name" value="RNase_T2-like_sf"/>
</dbReference>
<dbReference type="Gene3D" id="3.90.730.10">
    <property type="entry name" value="Ribonuclease T2-like"/>
    <property type="match status" value="1"/>
</dbReference>
<dbReference type="PANTHER" id="PTHR11240:SF22">
    <property type="entry name" value="RIBONUCLEASE T2"/>
    <property type="match status" value="1"/>
</dbReference>
<evidence type="ECO:0000256" key="3">
    <source>
        <dbReference type="SAM" id="SignalP"/>
    </source>
</evidence>
<proteinExistence type="inferred from homology"/>
<reference evidence="4 5" key="1">
    <citation type="submission" date="2023-09" db="EMBL/GenBank/DDBJ databases">
        <title>Whole genome shotgun sequencing (WGS) of Bosea sp. ZW T0_25, isolated from stored onions (Allium cepa).</title>
        <authorList>
            <person name="Stoll D.A."/>
            <person name="Huch M."/>
        </authorList>
    </citation>
    <scope>NUCLEOTIDE SEQUENCE [LARGE SCALE GENOMIC DNA]</scope>
    <source>
        <strain evidence="4 5">ZW T0_25</strain>
    </source>
</reference>
<dbReference type="InterPro" id="IPR039378">
    <property type="entry name" value="RNase_T2_prok"/>
</dbReference>
<dbReference type="InterPro" id="IPR001568">
    <property type="entry name" value="RNase_T2-like"/>
</dbReference>
<evidence type="ECO:0000256" key="2">
    <source>
        <dbReference type="RuleBase" id="RU004328"/>
    </source>
</evidence>
<evidence type="ECO:0000256" key="1">
    <source>
        <dbReference type="ARBA" id="ARBA00007469"/>
    </source>
</evidence>
<comment type="similarity">
    <text evidence="1 2">Belongs to the RNase T2 family.</text>
</comment>
<dbReference type="PROSITE" id="PS00531">
    <property type="entry name" value="RNASE_T2_2"/>
    <property type="match status" value="1"/>
</dbReference>
<dbReference type="EMBL" id="JAWDID010000003">
    <property type="protein sequence ID" value="MDU0338832.1"/>
    <property type="molecule type" value="Genomic_DNA"/>
</dbReference>
<dbReference type="RefSeq" id="WP_316016768.1">
    <property type="nucleotide sequence ID" value="NZ_JAWDID010000003.1"/>
</dbReference>
<name>A0ABU3S345_9HYPH</name>
<sequence>MKLSRAWLSSLALLGLVAFGAPAQAQAQHSRGGAPGDFDFYVLALSWSPGFCELEDGGRGRAREQCAPGANLGFVVHGLWPQNERGYPTDCGPSGRSPSRMAMSEAEGLFPSEGLARYQWRKHGTCTGSSPSDYFADVRRAREKIVIPPPLRDSGREQIWTPMDLERAFVAANPGLRTDMMSVACRRGVLQEVRICFTRDLRSFRTCQEVDRSGCRAPDFKVNASP</sequence>
<feature type="chain" id="PRO_5046983512" evidence="3">
    <location>
        <begin position="26"/>
        <end position="226"/>
    </location>
</feature>
<evidence type="ECO:0000313" key="4">
    <source>
        <dbReference type="EMBL" id="MDU0338832.1"/>
    </source>
</evidence>
<dbReference type="CDD" id="cd01062">
    <property type="entry name" value="RNase_T2_prok"/>
    <property type="match status" value="1"/>
</dbReference>
<accession>A0ABU3S345</accession>
<dbReference type="SUPFAM" id="SSF55895">
    <property type="entry name" value="Ribonuclease Rh-like"/>
    <property type="match status" value="1"/>
</dbReference>
<protein>
    <submittedName>
        <fullName evidence="4">Ribonuclease T2</fullName>
    </submittedName>
</protein>
<dbReference type="PROSITE" id="PS00530">
    <property type="entry name" value="RNASE_T2_1"/>
    <property type="match status" value="1"/>
</dbReference>
<dbReference type="Proteomes" id="UP001254257">
    <property type="component" value="Unassembled WGS sequence"/>
</dbReference>
<keyword evidence="5" id="KW-1185">Reference proteome</keyword>
<gene>
    <name evidence="4" type="ORF">RKE40_03030</name>
</gene>